<organism evidence="3 4">
    <name type="scientific">Aldrovandia affinis</name>
    <dbReference type="NCBI Taxonomy" id="143900"/>
    <lineage>
        <taxon>Eukaryota</taxon>
        <taxon>Metazoa</taxon>
        <taxon>Chordata</taxon>
        <taxon>Craniata</taxon>
        <taxon>Vertebrata</taxon>
        <taxon>Euteleostomi</taxon>
        <taxon>Actinopterygii</taxon>
        <taxon>Neopterygii</taxon>
        <taxon>Teleostei</taxon>
        <taxon>Notacanthiformes</taxon>
        <taxon>Halosauridae</taxon>
        <taxon>Aldrovandia</taxon>
    </lineage>
</organism>
<proteinExistence type="predicted"/>
<evidence type="ECO:0000313" key="4">
    <source>
        <dbReference type="Proteomes" id="UP001221898"/>
    </source>
</evidence>
<dbReference type="InterPro" id="IPR016130">
    <property type="entry name" value="Tyr_Pase_AS"/>
</dbReference>
<name>A0AAD7WPZ6_9TELE</name>
<dbReference type="Gene3D" id="3.90.190.10">
    <property type="entry name" value="Protein tyrosine phosphatase superfamily"/>
    <property type="match status" value="1"/>
</dbReference>
<dbReference type="Pfam" id="PF22784">
    <property type="entry name" value="PTP-SAK"/>
    <property type="match status" value="1"/>
</dbReference>
<dbReference type="Proteomes" id="UP001221898">
    <property type="component" value="Unassembled WGS sequence"/>
</dbReference>
<dbReference type="PROSITE" id="PS00383">
    <property type="entry name" value="TYR_PHOSPHATASE_1"/>
    <property type="match status" value="1"/>
</dbReference>
<dbReference type="InterPro" id="IPR057023">
    <property type="entry name" value="PTP-SAK"/>
</dbReference>
<dbReference type="InterPro" id="IPR029021">
    <property type="entry name" value="Prot-tyrosine_phosphatase-like"/>
</dbReference>
<sequence length="117" mass="12902">MAAIEPENFSWVEPGFLAGMALPKEPAHLQYLVNHGIKHLVSIEPTWKMSFLKDFPQLISHPIVVVDFEAPTRAQINEFLSIVKSAKAKNEPVGVHCDAGSGRTGTFLACYLAVTRK</sequence>
<evidence type="ECO:0000256" key="1">
    <source>
        <dbReference type="ARBA" id="ARBA00022801"/>
    </source>
</evidence>
<protein>
    <recommendedName>
        <fullName evidence="2">Tyrosine specific protein phosphatases domain-containing protein</fullName>
    </recommendedName>
</protein>
<feature type="domain" description="Tyrosine specific protein phosphatases" evidence="2">
    <location>
        <begin position="77"/>
        <end position="117"/>
    </location>
</feature>
<evidence type="ECO:0000259" key="2">
    <source>
        <dbReference type="PROSITE" id="PS50056"/>
    </source>
</evidence>
<keyword evidence="4" id="KW-1185">Reference proteome</keyword>
<dbReference type="SUPFAM" id="SSF52799">
    <property type="entry name" value="(Phosphotyrosine protein) phosphatases II"/>
    <property type="match status" value="1"/>
</dbReference>
<dbReference type="InterPro" id="IPR050561">
    <property type="entry name" value="PTP"/>
</dbReference>
<keyword evidence="1" id="KW-0378">Hydrolase</keyword>
<dbReference type="EMBL" id="JAINUG010000055">
    <property type="protein sequence ID" value="KAJ8404099.1"/>
    <property type="molecule type" value="Genomic_DNA"/>
</dbReference>
<dbReference type="InterPro" id="IPR000387">
    <property type="entry name" value="Tyr_Pase_dom"/>
</dbReference>
<evidence type="ECO:0000313" key="3">
    <source>
        <dbReference type="EMBL" id="KAJ8404099.1"/>
    </source>
</evidence>
<gene>
    <name evidence="3" type="ORF">AAFF_G00344490</name>
</gene>
<dbReference type="PANTHER" id="PTHR23339">
    <property type="entry name" value="TYROSINE SPECIFIC PROTEIN PHOSPHATASE AND DUAL SPECIFICITY PROTEIN PHOSPHATASE"/>
    <property type="match status" value="1"/>
</dbReference>
<dbReference type="PROSITE" id="PS50056">
    <property type="entry name" value="TYR_PHOSPHATASE_2"/>
    <property type="match status" value="1"/>
</dbReference>
<comment type="caution">
    <text evidence="3">The sequence shown here is derived from an EMBL/GenBank/DDBJ whole genome shotgun (WGS) entry which is preliminary data.</text>
</comment>
<dbReference type="AlphaFoldDB" id="A0AAD7WPZ6"/>
<accession>A0AAD7WPZ6</accession>
<dbReference type="GO" id="GO:0016791">
    <property type="term" value="F:phosphatase activity"/>
    <property type="evidence" value="ECO:0007669"/>
    <property type="project" value="UniProtKB-ARBA"/>
</dbReference>
<reference evidence="3" key="1">
    <citation type="journal article" date="2023" name="Science">
        <title>Genome structures resolve the early diversification of teleost fishes.</title>
        <authorList>
            <person name="Parey E."/>
            <person name="Louis A."/>
            <person name="Montfort J."/>
            <person name="Bouchez O."/>
            <person name="Roques C."/>
            <person name="Iampietro C."/>
            <person name="Lluch J."/>
            <person name="Castinel A."/>
            <person name="Donnadieu C."/>
            <person name="Desvignes T."/>
            <person name="Floi Bucao C."/>
            <person name="Jouanno E."/>
            <person name="Wen M."/>
            <person name="Mejri S."/>
            <person name="Dirks R."/>
            <person name="Jansen H."/>
            <person name="Henkel C."/>
            <person name="Chen W.J."/>
            <person name="Zahm M."/>
            <person name="Cabau C."/>
            <person name="Klopp C."/>
            <person name="Thompson A.W."/>
            <person name="Robinson-Rechavi M."/>
            <person name="Braasch I."/>
            <person name="Lecointre G."/>
            <person name="Bobe J."/>
            <person name="Postlethwait J.H."/>
            <person name="Berthelot C."/>
            <person name="Roest Crollius H."/>
            <person name="Guiguen Y."/>
        </authorList>
    </citation>
    <scope>NUCLEOTIDE SEQUENCE</scope>
    <source>
        <strain evidence="3">NC1722</strain>
    </source>
</reference>